<keyword evidence="4 6" id="KW-1133">Transmembrane helix</keyword>
<comment type="caution">
    <text evidence="7">The sequence shown here is derived from an EMBL/GenBank/DDBJ whole genome shotgun (WGS) entry which is preliminary data.</text>
</comment>
<feature type="transmembrane region" description="Helical" evidence="6">
    <location>
        <begin position="32"/>
        <end position="54"/>
    </location>
</feature>
<dbReference type="RefSeq" id="WP_095724684.1">
    <property type="nucleotide sequence ID" value="NZ_NTFS01000516.1"/>
</dbReference>
<accession>A0A2A2TB41</accession>
<gene>
    <name evidence="7" type="ORF">CK510_27515</name>
</gene>
<evidence type="ECO:0000256" key="4">
    <source>
        <dbReference type="ARBA" id="ARBA00022989"/>
    </source>
</evidence>
<feature type="transmembrane region" description="Helical" evidence="6">
    <location>
        <begin position="124"/>
        <end position="144"/>
    </location>
</feature>
<evidence type="ECO:0000313" key="7">
    <source>
        <dbReference type="EMBL" id="PAX49833.1"/>
    </source>
</evidence>
<evidence type="ECO:0000313" key="8">
    <source>
        <dbReference type="Proteomes" id="UP000218238"/>
    </source>
</evidence>
<keyword evidence="3 6" id="KW-0812">Transmembrane</keyword>
<proteinExistence type="predicted"/>
<protein>
    <recommendedName>
        <fullName evidence="9">Phosphate-starvation-inducible E-like protein</fullName>
    </recommendedName>
</protein>
<organism evidence="7 8">
    <name type="scientific">Brunnivagina elsteri CCALA 953</name>
    <dbReference type="NCBI Taxonomy" id="987040"/>
    <lineage>
        <taxon>Bacteria</taxon>
        <taxon>Bacillati</taxon>
        <taxon>Cyanobacteriota</taxon>
        <taxon>Cyanophyceae</taxon>
        <taxon>Nostocales</taxon>
        <taxon>Calotrichaceae</taxon>
        <taxon>Brunnivagina</taxon>
    </lineage>
</organism>
<dbReference type="EMBL" id="NTFS01000516">
    <property type="protein sequence ID" value="PAX49833.1"/>
    <property type="molecule type" value="Genomic_DNA"/>
</dbReference>
<dbReference type="OrthoDB" id="511355at2"/>
<keyword evidence="2" id="KW-1003">Cell membrane</keyword>
<feature type="transmembrane region" description="Helical" evidence="6">
    <location>
        <begin position="66"/>
        <end position="87"/>
    </location>
</feature>
<dbReference type="InterPro" id="IPR020948">
    <property type="entry name" value="P_starv_induced_PsiE-like"/>
</dbReference>
<reference evidence="7 8" key="1">
    <citation type="submission" date="2017-08" db="EMBL/GenBank/DDBJ databases">
        <title>Draft genome sequence of filamentous cyanobacterium Calothrix elsteri CCALA 953.</title>
        <authorList>
            <person name="Gagunashvili A.N."/>
            <person name="Elster J."/>
            <person name="Andresson O.S."/>
        </authorList>
    </citation>
    <scope>NUCLEOTIDE SEQUENCE [LARGE SCALE GENOMIC DNA]</scope>
    <source>
        <strain evidence="7 8">CCALA 953</strain>
    </source>
</reference>
<name>A0A2A2TB41_9CYAN</name>
<comment type="subcellular location">
    <subcellularLocation>
        <location evidence="1">Cell membrane</location>
        <topology evidence="1">Multi-pass membrane protein</topology>
    </subcellularLocation>
</comment>
<keyword evidence="5 6" id="KW-0472">Membrane</keyword>
<evidence type="ECO:0000256" key="1">
    <source>
        <dbReference type="ARBA" id="ARBA00004651"/>
    </source>
</evidence>
<evidence type="ECO:0000256" key="2">
    <source>
        <dbReference type="ARBA" id="ARBA00022475"/>
    </source>
</evidence>
<dbReference type="Pfam" id="PF06146">
    <property type="entry name" value="PsiE"/>
    <property type="match status" value="1"/>
</dbReference>
<evidence type="ECO:0000256" key="5">
    <source>
        <dbReference type="ARBA" id="ARBA00023136"/>
    </source>
</evidence>
<keyword evidence="8" id="KW-1185">Reference proteome</keyword>
<evidence type="ECO:0008006" key="9">
    <source>
        <dbReference type="Google" id="ProtNLM"/>
    </source>
</evidence>
<dbReference type="AlphaFoldDB" id="A0A2A2TB41"/>
<evidence type="ECO:0000256" key="3">
    <source>
        <dbReference type="ARBA" id="ARBA00022692"/>
    </source>
</evidence>
<evidence type="ECO:0000256" key="6">
    <source>
        <dbReference type="SAM" id="Phobius"/>
    </source>
</evidence>
<sequence>MQPNLKEQFVNYFKRDTPLESIRKRIVRYLEFFQDIIVISLCVGLFCVMVLRLIDMFSSLLHPLEVRQITSDILFILILVELFRLLLDYLEKQSISVGAAVEITIVSSLREIILSGVLEIPTTQIFGISIFLVVLGAILVVMPWMTRLFESTNHVNPHPISETSYIEKT</sequence>
<dbReference type="GO" id="GO:0005886">
    <property type="term" value="C:plasma membrane"/>
    <property type="evidence" value="ECO:0007669"/>
    <property type="project" value="UniProtKB-SubCell"/>
</dbReference>
<dbReference type="Proteomes" id="UP000218238">
    <property type="component" value="Unassembled WGS sequence"/>
</dbReference>